<evidence type="ECO:0000256" key="4">
    <source>
        <dbReference type="ARBA" id="ARBA00023242"/>
    </source>
</evidence>
<comment type="caution">
    <text evidence="7">The sequence shown here is derived from an EMBL/GenBank/DDBJ whole genome shotgun (WGS) entry which is preliminary data.</text>
</comment>
<dbReference type="CDD" id="cd07973">
    <property type="entry name" value="Spt4"/>
    <property type="match status" value="1"/>
</dbReference>
<dbReference type="InterPro" id="IPR029040">
    <property type="entry name" value="RPABC4/Spt4"/>
</dbReference>
<keyword evidence="8" id="KW-1185">Reference proteome</keyword>
<keyword evidence="4 5" id="KW-0539">Nucleus</keyword>
<evidence type="ECO:0000256" key="2">
    <source>
        <dbReference type="ARBA" id="ARBA00010464"/>
    </source>
</evidence>
<evidence type="ECO:0000313" key="7">
    <source>
        <dbReference type="EMBL" id="KAL1526356.1"/>
    </source>
</evidence>
<dbReference type="GO" id="GO:0006355">
    <property type="term" value="P:regulation of DNA-templated transcription"/>
    <property type="evidence" value="ECO:0007669"/>
    <property type="project" value="InterPro"/>
</dbReference>
<feature type="domain" description="Spt4/RpoE2 zinc finger" evidence="6">
    <location>
        <begin position="19"/>
        <end position="95"/>
    </location>
</feature>
<dbReference type="GO" id="GO:0032044">
    <property type="term" value="C:DSIF complex"/>
    <property type="evidence" value="ECO:0007669"/>
    <property type="project" value="TreeGrafter"/>
</dbReference>
<dbReference type="Proteomes" id="UP001515480">
    <property type="component" value="Unassembled WGS sequence"/>
</dbReference>
<dbReference type="GO" id="GO:0008270">
    <property type="term" value="F:zinc ion binding"/>
    <property type="evidence" value="ECO:0007669"/>
    <property type="project" value="InterPro"/>
</dbReference>
<dbReference type="InterPro" id="IPR022800">
    <property type="entry name" value="Spt4/RpoE2_Znf"/>
</dbReference>
<comment type="subcellular location">
    <subcellularLocation>
        <location evidence="1 5">Nucleus</location>
    </subcellularLocation>
</comment>
<evidence type="ECO:0000256" key="1">
    <source>
        <dbReference type="ARBA" id="ARBA00004123"/>
    </source>
</evidence>
<dbReference type="SUPFAM" id="SSF63393">
    <property type="entry name" value="RNA polymerase subunits"/>
    <property type="match status" value="1"/>
</dbReference>
<dbReference type="InterPro" id="IPR009287">
    <property type="entry name" value="Spt4"/>
</dbReference>
<organism evidence="7 8">
    <name type="scientific">Prymnesium parvum</name>
    <name type="common">Toxic golden alga</name>
    <dbReference type="NCBI Taxonomy" id="97485"/>
    <lineage>
        <taxon>Eukaryota</taxon>
        <taxon>Haptista</taxon>
        <taxon>Haptophyta</taxon>
        <taxon>Prymnesiophyceae</taxon>
        <taxon>Prymnesiales</taxon>
        <taxon>Prymnesiaceae</taxon>
        <taxon>Prymnesium</taxon>
    </lineage>
</organism>
<evidence type="ECO:0000259" key="6">
    <source>
        <dbReference type="SMART" id="SM01389"/>
    </source>
</evidence>
<proteinExistence type="inferred from homology"/>
<keyword evidence="3 5" id="KW-0804">Transcription</keyword>
<dbReference type="PANTHER" id="PTHR12882:SF1">
    <property type="entry name" value="TRANSCRIPTION ELONGATION FACTOR SPT4"/>
    <property type="match status" value="1"/>
</dbReference>
<evidence type="ECO:0000313" key="8">
    <source>
        <dbReference type="Proteomes" id="UP001515480"/>
    </source>
</evidence>
<dbReference type="InterPro" id="IPR038510">
    <property type="entry name" value="Spt4_sf"/>
</dbReference>
<evidence type="ECO:0000256" key="5">
    <source>
        <dbReference type="PIRNR" id="PIRNR025023"/>
    </source>
</evidence>
<reference evidence="7 8" key="1">
    <citation type="journal article" date="2024" name="Science">
        <title>Giant polyketide synthase enzymes in the biosynthesis of giant marine polyether toxins.</title>
        <authorList>
            <person name="Fallon T.R."/>
            <person name="Shende V.V."/>
            <person name="Wierzbicki I.H."/>
            <person name="Pendleton A.L."/>
            <person name="Watervoot N.F."/>
            <person name="Auber R.P."/>
            <person name="Gonzalez D.J."/>
            <person name="Wisecaver J.H."/>
            <person name="Moore B.S."/>
        </authorList>
    </citation>
    <scope>NUCLEOTIDE SEQUENCE [LARGE SCALE GENOMIC DNA]</scope>
    <source>
        <strain evidence="7 8">12B1</strain>
    </source>
</reference>
<dbReference type="GO" id="GO:0140673">
    <property type="term" value="P:transcription elongation-coupled chromatin remodeling"/>
    <property type="evidence" value="ECO:0007669"/>
    <property type="project" value="InterPro"/>
</dbReference>
<dbReference type="Pfam" id="PF06093">
    <property type="entry name" value="Spt4"/>
    <property type="match status" value="1"/>
</dbReference>
<dbReference type="GO" id="GO:0000993">
    <property type="term" value="F:RNA polymerase II complex binding"/>
    <property type="evidence" value="ECO:0007669"/>
    <property type="project" value="TreeGrafter"/>
</dbReference>
<dbReference type="PANTHER" id="PTHR12882">
    <property type="entry name" value="SUPPRESSOR OF TY 4"/>
    <property type="match status" value="1"/>
</dbReference>
<dbReference type="Gene3D" id="3.30.40.210">
    <property type="match status" value="1"/>
</dbReference>
<sequence length="121" mass="13532">MEEVQEAPAPVVPAGDRKLRACLVTGLVKTEDQWLRDGNENVECFEMARDREVVLSCTSAKFDGLMAVMKPEQSWTAKWQGVSRYVPGCYALRVSGVLPQQYINILEDNGIPYRPLDSDLA</sequence>
<comment type="similarity">
    <text evidence="2 5">Belongs to the SPT4 family.</text>
</comment>
<accession>A0AB34JWQ7</accession>
<evidence type="ECO:0000256" key="3">
    <source>
        <dbReference type="ARBA" id="ARBA00023163"/>
    </source>
</evidence>
<dbReference type="PIRSF" id="PIRSF025023">
    <property type="entry name" value="Spt4"/>
    <property type="match status" value="1"/>
</dbReference>
<gene>
    <name evidence="7" type="ORF">AB1Y20_015070</name>
</gene>
<protein>
    <recommendedName>
        <fullName evidence="6">Spt4/RpoE2 zinc finger domain-containing protein</fullName>
    </recommendedName>
</protein>
<dbReference type="SMART" id="SM01389">
    <property type="entry name" value="Spt4"/>
    <property type="match status" value="1"/>
</dbReference>
<name>A0AB34JWQ7_PRYPA</name>
<dbReference type="AlphaFoldDB" id="A0AB34JWQ7"/>
<dbReference type="EMBL" id="JBGBPQ010000003">
    <property type="protein sequence ID" value="KAL1526356.1"/>
    <property type="molecule type" value="Genomic_DNA"/>
</dbReference>